<dbReference type="InterPro" id="IPR011991">
    <property type="entry name" value="ArsR-like_HTH"/>
</dbReference>
<keyword evidence="6" id="KW-1185">Reference proteome</keyword>
<dbReference type="Gene3D" id="1.10.10.10">
    <property type="entry name" value="Winged helix-like DNA-binding domain superfamily/Winged helix DNA-binding domain"/>
    <property type="match status" value="1"/>
</dbReference>
<organism evidence="5 6">
    <name type="scientific">Paenibacillus athensensis</name>
    <dbReference type="NCBI Taxonomy" id="1967502"/>
    <lineage>
        <taxon>Bacteria</taxon>
        <taxon>Bacillati</taxon>
        <taxon>Bacillota</taxon>
        <taxon>Bacilli</taxon>
        <taxon>Bacillales</taxon>
        <taxon>Paenibacillaceae</taxon>
        <taxon>Paenibacillus</taxon>
    </lineage>
</organism>
<keyword evidence="2" id="KW-0238">DNA-binding</keyword>
<evidence type="ECO:0000256" key="3">
    <source>
        <dbReference type="ARBA" id="ARBA00023163"/>
    </source>
</evidence>
<evidence type="ECO:0000313" key="5">
    <source>
        <dbReference type="EMBL" id="TFE88580.1"/>
    </source>
</evidence>
<dbReference type="PROSITE" id="PS50987">
    <property type="entry name" value="HTH_ARSR_2"/>
    <property type="match status" value="1"/>
</dbReference>
<dbReference type="SUPFAM" id="SSF46785">
    <property type="entry name" value="Winged helix' DNA-binding domain"/>
    <property type="match status" value="1"/>
</dbReference>
<evidence type="ECO:0000259" key="4">
    <source>
        <dbReference type="PROSITE" id="PS50987"/>
    </source>
</evidence>
<dbReference type="SMART" id="SM00418">
    <property type="entry name" value="HTH_ARSR"/>
    <property type="match status" value="1"/>
</dbReference>
<dbReference type="InterPro" id="IPR051081">
    <property type="entry name" value="HTH_MetalResp_TranReg"/>
</dbReference>
<dbReference type="InterPro" id="IPR036390">
    <property type="entry name" value="WH_DNA-bd_sf"/>
</dbReference>
<dbReference type="InterPro" id="IPR036388">
    <property type="entry name" value="WH-like_DNA-bd_sf"/>
</dbReference>
<dbReference type="PANTHER" id="PTHR33154">
    <property type="entry name" value="TRANSCRIPTIONAL REGULATOR, ARSR FAMILY"/>
    <property type="match status" value="1"/>
</dbReference>
<reference evidence="5 6" key="1">
    <citation type="submission" date="2017-03" db="EMBL/GenBank/DDBJ databases">
        <title>Isolation of Levoglucosan Utilizing Bacteria.</title>
        <authorList>
            <person name="Arya A.S."/>
        </authorList>
    </citation>
    <scope>NUCLEOTIDE SEQUENCE [LARGE SCALE GENOMIC DNA]</scope>
    <source>
        <strain evidence="5 6">MEC069</strain>
    </source>
</reference>
<dbReference type="PANTHER" id="PTHR33154:SF33">
    <property type="entry name" value="TRANSCRIPTIONAL REPRESSOR SDPR"/>
    <property type="match status" value="1"/>
</dbReference>
<keyword evidence="3" id="KW-0804">Transcription</keyword>
<dbReference type="RefSeq" id="WP_134751939.1">
    <property type="nucleotide sequence ID" value="NZ_MYFO02000002.1"/>
</dbReference>
<sequence length="102" mass="11563">MNDHKSFQTCVKIYKALGEPTRLRIVQLLGRHGELSCMELLERLQLSAGSTVSHHLRLLLDCDLLALRKEGTYHYYSLQEQMLRQYAPAIAPDHGETEPTGG</sequence>
<name>A0A4Y8Q5W4_9BACL</name>
<dbReference type="GO" id="GO:0003677">
    <property type="term" value="F:DNA binding"/>
    <property type="evidence" value="ECO:0007669"/>
    <property type="project" value="UniProtKB-KW"/>
</dbReference>
<evidence type="ECO:0000256" key="1">
    <source>
        <dbReference type="ARBA" id="ARBA00023015"/>
    </source>
</evidence>
<feature type="domain" description="HTH arsR-type" evidence="4">
    <location>
        <begin position="2"/>
        <end position="98"/>
    </location>
</feature>
<protein>
    <recommendedName>
        <fullName evidence="4">HTH arsR-type domain-containing protein</fullName>
    </recommendedName>
</protein>
<dbReference type="AlphaFoldDB" id="A0A4Y8Q5W4"/>
<dbReference type="PRINTS" id="PR00778">
    <property type="entry name" value="HTHARSR"/>
</dbReference>
<evidence type="ECO:0000313" key="6">
    <source>
        <dbReference type="Proteomes" id="UP000298246"/>
    </source>
</evidence>
<keyword evidence="1" id="KW-0805">Transcription regulation</keyword>
<dbReference type="Proteomes" id="UP000298246">
    <property type="component" value="Unassembled WGS sequence"/>
</dbReference>
<proteinExistence type="predicted"/>
<accession>A0A4Y8Q5W4</accession>
<dbReference type="InterPro" id="IPR001845">
    <property type="entry name" value="HTH_ArsR_DNA-bd_dom"/>
</dbReference>
<dbReference type="GO" id="GO:0003700">
    <property type="term" value="F:DNA-binding transcription factor activity"/>
    <property type="evidence" value="ECO:0007669"/>
    <property type="project" value="InterPro"/>
</dbReference>
<dbReference type="OrthoDB" id="9798835at2"/>
<comment type="caution">
    <text evidence="5">The sequence shown here is derived from an EMBL/GenBank/DDBJ whole genome shotgun (WGS) entry which is preliminary data.</text>
</comment>
<gene>
    <name evidence="5" type="ORF">B5M42_09005</name>
</gene>
<dbReference type="CDD" id="cd00090">
    <property type="entry name" value="HTH_ARSR"/>
    <property type="match status" value="1"/>
</dbReference>
<dbReference type="NCBIfam" id="NF033788">
    <property type="entry name" value="HTH_metalloreg"/>
    <property type="match status" value="1"/>
</dbReference>
<dbReference type="EMBL" id="MYFO01000009">
    <property type="protein sequence ID" value="TFE88580.1"/>
    <property type="molecule type" value="Genomic_DNA"/>
</dbReference>
<dbReference type="Pfam" id="PF12840">
    <property type="entry name" value="HTH_20"/>
    <property type="match status" value="1"/>
</dbReference>
<evidence type="ECO:0000256" key="2">
    <source>
        <dbReference type="ARBA" id="ARBA00023125"/>
    </source>
</evidence>